<protein>
    <recommendedName>
        <fullName evidence="1">RelA/SpoT domain-containing protein</fullName>
    </recommendedName>
</protein>
<dbReference type="RefSeq" id="WP_160986705.1">
    <property type="nucleotide sequence ID" value="NZ_WVTD01000012.1"/>
</dbReference>
<gene>
    <name evidence="2" type="ORF">GR702_15215</name>
</gene>
<dbReference type="SUPFAM" id="SSF81301">
    <property type="entry name" value="Nucleotidyltransferase"/>
    <property type="match status" value="1"/>
</dbReference>
<dbReference type="SMART" id="SM00954">
    <property type="entry name" value="RelA_SpoT"/>
    <property type="match status" value="1"/>
</dbReference>
<feature type="domain" description="RelA/SpoT" evidence="1">
    <location>
        <begin position="41"/>
        <end position="170"/>
    </location>
</feature>
<dbReference type="GO" id="GO:0015969">
    <property type="term" value="P:guanosine tetraphosphate metabolic process"/>
    <property type="evidence" value="ECO:0007669"/>
    <property type="project" value="InterPro"/>
</dbReference>
<dbReference type="Pfam" id="PF04607">
    <property type="entry name" value="RelA_SpoT"/>
    <property type="match status" value="1"/>
</dbReference>
<evidence type="ECO:0000259" key="1">
    <source>
        <dbReference type="SMART" id="SM00954"/>
    </source>
</evidence>
<dbReference type="PANTHER" id="PTHR41773:SF1">
    <property type="entry name" value="RELA_SPOT DOMAIN-CONTAINING PROTEIN"/>
    <property type="match status" value="1"/>
</dbReference>
<dbReference type="PANTHER" id="PTHR41773">
    <property type="entry name" value="GTP PYROPHOSPHATASE-RELATED"/>
    <property type="match status" value="1"/>
</dbReference>
<reference evidence="2 3" key="1">
    <citation type="submission" date="2019-12" db="EMBL/GenBank/DDBJ databases">
        <authorList>
            <person name="Feng G."/>
            <person name="Zhu H."/>
        </authorList>
    </citation>
    <scope>NUCLEOTIDE SEQUENCE [LARGE SCALE GENOMIC DNA]</scope>
    <source>
        <strain evidence="2 3">FGD1</strain>
    </source>
</reference>
<keyword evidence="3" id="KW-1185">Reference proteome</keyword>
<dbReference type="Gene3D" id="3.30.460.10">
    <property type="entry name" value="Beta Polymerase, domain 2"/>
    <property type="match status" value="1"/>
</dbReference>
<evidence type="ECO:0000313" key="2">
    <source>
        <dbReference type="EMBL" id="MYL99115.1"/>
    </source>
</evidence>
<name>A0A7X4K8D5_9SPHN</name>
<dbReference type="AlphaFoldDB" id="A0A7X4K8D5"/>
<organism evidence="2 3">
    <name type="scientific">Novosphingobium silvae</name>
    <dbReference type="NCBI Taxonomy" id="2692619"/>
    <lineage>
        <taxon>Bacteria</taxon>
        <taxon>Pseudomonadati</taxon>
        <taxon>Pseudomonadota</taxon>
        <taxon>Alphaproteobacteria</taxon>
        <taxon>Sphingomonadales</taxon>
        <taxon>Sphingomonadaceae</taxon>
        <taxon>Novosphingobium</taxon>
    </lineage>
</organism>
<proteinExistence type="predicted"/>
<dbReference type="EMBL" id="WVTD01000012">
    <property type="protein sequence ID" value="MYL99115.1"/>
    <property type="molecule type" value="Genomic_DNA"/>
</dbReference>
<comment type="caution">
    <text evidence="2">The sequence shown here is derived from an EMBL/GenBank/DDBJ whole genome shotgun (WGS) entry which is preliminary data.</text>
</comment>
<dbReference type="CDD" id="cd05399">
    <property type="entry name" value="NT_Rel-Spo_like"/>
    <property type="match status" value="1"/>
</dbReference>
<dbReference type="InterPro" id="IPR007685">
    <property type="entry name" value="RelA_SpoT"/>
</dbReference>
<sequence length="995" mass="111335">MTFEEYQQDGRTRYLALVDAIQNILQHMLIQHGLMAHTITGRAKEVGSLAKKLKNRGIDPADAIDERLKDLAGCRVVFLTNSQVEAFNHTGALHENFEVLDVNVHHPVPGTDTETKLFDSTNYLVCLKPERLALPEYRAFAGLRAEIQIQTLLNHAWAEMGHDTIYKEPNLKHLGAARMADIGERMNRVMQAHLVPAGHDFDKIASDFRRLVQADGAVDAVTATIVAPQDNNALEDALETYADLVLPHYDDPAAHFLEMFEALITAVERSRDFPVVPIETSFGALPGNTSIQVARRVKDLISAYRHCDAERTFQALICLYMGAWSEEERHLWIELGEKLTKHDLAIWERFGAAAQQVVLDGVASLTADETQASRPLLVAMLKEVLSPDLGGTSWKSDAVIFHQGVVPASDHVRDLRTSVIDWLEKWLDESTQDKDRLKILCGLREACAAPAYGNFDAGLAKILLDDTSRVCSIMTARAAAWGLELRRWCEVDALHTHYRYHVLRPDLAEMPDLVAAQKAAVDALLSLRDLLNADAEFFLYKTLIGHDTVRPAAWDGDHFDYQATDAWRAERYAVIVEEITPPAVADWMTTLYRFIEAVGSDGGHLTPLRNCMHKLAREKPDVAILMLDGIEATGTAFLAQLLVGLDEAGRNDAVDRHFDAWLETGAQLPGIGDYLRLRAAPNPERLAAYVARAVADEDEQSIIAGATTAAVWYDREADQLLIERGLMPTVDFFTARTKPSWIKQFWTPGNAKIVQALSAGEAERFLASFVSIEGVGHRDVRLLAAIAPNFPDQVIDFFGTRIRHGRQTNRRRFDAVPFDAHDLPEVLSPHVDLLIPAIRDWHAENSDWHEYCGGRLFRHAFPELSAAVSEKLIEIAREGSNTDLEFILKTLTTYEGDEGIYPVCMEVVDRLEPGANLLENVSRVLGATGVLTGEFGHVQAYAERKQRIDRWKDDPRPRVKAYAVSRSRELEQSMAWEQRRASQGVAQRKRAFGEE</sequence>
<accession>A0A7X4K8D5</accession>
<evidence type="ECO:0000313" key="3">
    <source>
        <dbReference type="Proteomes" id="UP000465810"/>
    </source>
</evidence>
<dbReference type="Proteomes" id="UP000465810">
    <property type="component" value="Unassembled WGS sequence"/>
</dbReference>
<dbReference type="InterPro" id="IPR043519">
    <property type="entry name" value="NT_sf"/>
</dbReference>